<comment type="subcellular location">
    <subcellularLocation>
        <location evidence="1">Cytoplasm</location>
    </subcellularLocation>
</comment>
<reference evidence="4" key="4">
    <citation type="submission" date="2025-08" db="UniProtKB">
        <authorList>
            <consortium name="Ensembl"/>
        </authorList>
    </citation>
    <scope>IDENTIFICATION</scope>
</reference>
<dbReference type="KEGG" id="cmk:103176406"/>
<evidence type="ECO:0000313" key="4">
    <source>
        <dbReference type="Ensembl" id="ENSCMIP00000019935.1"/>
    </source>
</evidence>
<dbReference type="OrthoDB" id="10041077at2759"/>
<dbReference type="GeneTree" id="ENSGT00530000063734"/>
<evidence type="ECO:0000313" key="5">
    <source>
        <dbReference type="Proteomes" id="UP000314986"/>
    </source>
</evidence>
<dbReference type="SUPFAM" id="SSF50156">
    <property type="entry name" value="PDZ domain-like"/>
    <property type="match status" value="1"/>
</dbReference>
<dbReference type="PROSITE" id="PS50106">
    <property type="entry name" value="PDZ"/>
    <property type="match status" value="1"/>
</dbReference>
<accession>A0A4W3HXC9</accession>
<evidence type="ECO:0000259" key="3">
    <source>
        <dbReference type="PROSITE" id="PS50106"/>
    </source>
</evidence>
<proteinExistence type="predicted"/>
<dbReference type="CDD" id="cd06713">
    <property type="entry name" value="PDZ_tamalin_CYTIP-like"/>
    <property type="match status" value="1"/>
</dbReference>
<gene>
    <name evidence="4" type="primary">LOC103176406</name>
</gene>
<dbReference type="Gene3D" id="2.30.42.10">
    <property type="match status" value="1"/>
</dbReference>
<dbReference type="GO" id="GO:0005737">
    <property type="term" value="C:cytoplasm"/>
    <property type="evidence" value="ECO:0007669"/>
    <property type="project" value="UniProtKB-SubCell"/>
</dbReference>
<dbReference type="PANTHER" id="PTHR15963:SF1">
    <property type="entry name" value="CYTOHESIN-INTERACTING PROTEIN"/>
    <property type="match status" value="1"/>
</dbReference>
<reference evidence="5" key="1">
    <citation type="journal article" date="2006" name="Science">
        <title>Ancient noncoding elements conserved in the human genome.</title>
        <authorList>
            <person name="Venkatesh B."/>
            <person name="Kirkness E.F."/>
            <person name="Loh Y.H."/>
            <person name="Halpern A.L."/>
            <person name="Lee A.P."/>
            <person name="Johnson J."/>
            <person name="Dandona N."/>
            <person name="Viswanathan L.D."/>
            <person name="Tay A."/>
            <person name="Venter J.C."/>
            <person name="Strausberg R.L."/>
            <person name="Brenner S."/>
        </authorList>
    </citation>
    <scope>NUCLEOTIDE SEQUENCE [LARGE SCALE GENOMIC DNA]</scope>
</reference>
<organism evidence="4 5">
    <name type="scientific">Callorhinchus milii</name>
    <name type="common">Ghost shark</name>
    <dbReference type="NCBI Taxonomy" id="7868"/>
    <lineage>
        <taxon>Eukaryota</taxon>
        <taxon>Metazoa</taxon>
        <taxon>Chordata</taxon>
        <taxon>Craniata</taxon>
        <taxon>Vertebrata</taxon>
        <taxon>Chondrichthyes</taxon>
        <taxon>Holocephali</taxon>
        <taxon>Chimaeriformes</taxon>
        <taxon>Callorhinchidae</taxon>
        <taxon>Callorhinchus</taxon>
    </lineage>
</organism>
<evidence type="ECO:0000256" key="1">
    <source>
        <dbReference type="ARBA" id="ARBA00004496"/>
    </source>
</evidence>
<dbReference type="Ensembl" id="ENSCMIT00000020307.1">
    <property type="protein sequence ID" value="ENSCMIP00000019935.1"/>
    <property type="gene ID" value="ENSCMIG00000009253.1"/>
</dbReference>
<dbReference type="OMA" id="QNTTTEM"/>
<dbReference type="PANTHER" id="PTHR15963">
    <property type="entry name" value="GENERAL RECEPTOR FOR PHOSPHOINOSITIDES 1-ASSOCIATED SCAFFOLD PROTEIN-RELATED"/>
    <property type="match status" value="1"/>
</dbReference>
<dbReference type="Proteomes" id="UP000314986">
    <property type="component" value="Unassembled WGS sequence"/>
</dbReference>
<protein>
    <submittedName>
        <fullName evidence="4">Cytohesin 1 interacting protein</fullName>
    </submittedName>
</protein>
<dbReference type="InterPro" id="IPR036034">
    <property type="entry name" value="PDZ_sf"/>
</dbReference>
<dbReference type="InParanoid" id="A0A4W3HXC9"/>
<dbReference type="InterPro" id="IPR052122">
    <property type="entry name" value="Intracell_Traff_Signaling_Reg"/>
</dbReference>
<feature type="domain" description="PDZ" evidence="3">
    <location>
        <begin position="80"/>
        <end position="169"/>
    </location>
</feature>
<keyword evidence="5" id="KW-1185">Reference proteome</keyword>
<reference evidence="5" key="3">
    <citation type="journal article" date="2014" name="Nature">
        <title>Elephant shark genome provides unique insights into gnathostome evolution.</title>
        <authorList>
            <consortium name="International Elephant Shark Genome Sequencing Consortium"/>
            <person name="Venkatesh B."/>
            <person name="Lee A.P."/>
            <person name="Ravi V."/>
            <person name="Maurya A.K."/>
            <person name="Lian M.M."/>
            <person name="Swann J.B."/>
            <person name="Ohta Y."/>
            <person name="Flajnik M.F."/>
            <person name="Sutoh Y."/>
            <person name="Kasahara M."/>
            <person name="Hoon S."/>
            <person name="Gangu V."/>
            <person name="Roy S.W."/>
            <person name="Irimia M."/>
            <person name="Korzh V."/>
            <person name="Kondrychyn I."/>
            <person name="Lim Z.W."/>
            <person name="Tay B.H."/>
            <person name="Tohari S."/>
            <person name="Kong K.W."/>
            <person name="Ho S."/>
            <person name="Lorente-Galdos B."/>
            <person name="Quilez J."/>
            <person name="Marques-Bonet T."/>
            <person name="Raney B.J."/>
            <person name="Ingham P.W."/>
            <person name="Tay A."/>
            <person name="Hillier L.W."/>
            <person name="Minx P."/>
            <person name="Boehm T."/>
            <person name="Wilson R.K."/>
            <person name="Brenner S."/>
            <person name="Warren W.C."/>
        </authorList>
    </citation>
    <scope>NUCLEOTIDE SEQUENCE [LARGE SCALE GENOMIC DNA]</scope>
</reference>
<dbReference type="GeneID" id="103176406"/>
<dbReference type="STRING" id="7868.ENSCMIP00000019935"/>
<name>A0A4W3HXC9_CALMI</name>
<evidence type="ECO:0000256" key="2">
    <source>
        <dbReference type="ARBA" id="ARBA00022490"/>
    </source>
</evidence>
<reference evidence="5" key="2">
    <citation type="journal article" date="2007" name="PLoS Biol.">
        <title>Survey sequencing and comparative analysis of the elephant shark (Callorhinchus milii) genome.</title>
        <authorList>
            <person name="Venkatesh B."/>
            <person name="Kirkness E.F."/>
            <person name="Loh Y.H."/>
            <person name="Halpern A.L."/>
            <person name="Lee A.P."/>
            <person name="Johnson J."/>
            <person name="Dandona N."/>
            <person name="Viswanathan L.D."/>
            <person name="Tay A."/>
            <person name="Venter J.C."/>
            <person name="Strausberg R.L."/>
            <person name="Brenner S."/>
        </authorList>
    </citation>
    <scope>NUCLEOTIDE SEQUENCE [LARGE SCALE GENOMIC DNA]</scope>
</reference>
<dbReference type="RefSeq" id="XP_007888106.1">
    <property type="nucleotide sequence ID" value="XM_007889915.2"/>
</dbReference>
<dbReference type="Pfam" id="PF00595">
    <property type="entry name" value="PDZ"/>
    <property type="match status" value="1"/>
</dbReference>
<reference evidence="4" key="5">
    <citation type="submission" date="2025-09" db="UniProtKB">
        <authorList>
            <consortium name="Ensembl"/>
        </authorList>
    </citation>
    <scope>IDENTIFICATION</scope>
</reference>
<sequence>MALQAAVEFNGNANYMAVNALSSNYDPYVEVSNRTFTVQTDNKRLNLIANTLGTLPRGHRKLALTRSSSLADNSDSENRVVILHKQDNESFGFDIQTCGLGHKNTNALEMCTFICKVHDNSPSHLAGLKAGDILVNISGVDTKGFRHRDIVNLVRSAGNFLRLVTLNRVSVKRRELEARLHNLKQTLQDKWVEYRSLMLQEQRLVHGLTTSNSAAKSPGSRLYSSDSVFTSALRTKERFSSDSSCKSQLSVCTDDSEDGEYNLCVFDDTANESPIRRSSVDEECLFNREDDFFKLPKSQLSRSRSVSMSSTSSGPVSPSWDTLSSCGILPRKSKSVRKRIMKFIPGLNRAVEEDESRF</sequence>
<dbReference type="SMART" id="SM00228">
    <property type="entry name" value="PDZ"/>
    <property type="match status" value="1"/>
</dbReference>
<dbReference type="InterPro" id="IPR001478">
    <property type="entry name" value="PDZ"/>
</dbReference>
<dbReference type="AlphaFoldDB" id="A0A4W3HXC9"/>
<keyword evidence="2" id="KW-0963">Cytoplasm</keyword>
<dbReference type="FunCoup" id="A0A4W3HXC9">
    <property type="interactions" value="31"/>
</dbReference>